<evidence type="ECO:0000256" key="1">
    <source>
        <dbReference type="SAM" id="MobiDB-lite"/>
    </source>
</evidence>
<keyword evidence="4" id="KW-1185">Reference proteome</keyword>
<feature type="region of interest" description="Disordered" evidence="1">
    <location>
        <begin position="13"/>
        <end position="49"/>
    </location>
</feature>
<evidence type="ECO:0000313" key="3">
    <source>
        <dbReference type="EMBL" id="EEU97767.1"/>
    </source>
</evidence>
<dbReference type="EMBL" id="ACOP02000009">
    <property type="protein sequence ID" value="EEU97767.1"/>
    <property type="molecule type" value="Genomic_DNA"/>
</dbReference>
<evidence type="ECO:0000313" key="4">
    <source>
        <dbReference type="Proteomes" id="UP000004619"/>
    </source>
</evidence>
<gene>
    <name evidence="3" type="ORF">FAEPRAA2165_00681</name>
</gene>
<proteinExistence type="predicted"/>
<reference evidence="3" key="1">
    <citation type="submission" date="2009-08" db="EMBL/GenBank/DDBJ databases">
        <authorList>
            <person name="Weinstock G."/>
            <person name="Sodergren E."/>
            <person name="Clifton S."/>
            <person name="Fulton L."/>
            <person name="Fulton B."/>
            <person name="Courtney L."/>
            <person name="Fronick C."/>
            <person name="Harrison M."/>
            <person name="Strong C."/>
            <person name="Farmer C."/>
            <person name="Delahaunty K."/>
            <person name="Markovic C."/>
            <person name="Hall O."/>
            <person name="Minx P."/>
            <person name="Tomlinson C."/>
            <person name="Mitreva M."/>
            <person name="Nelson J."/>
            <person name="Hou S."/>
            <person name="Wollam A."/>
            <person name="Pepin K.H."/>
            <person name="Johnson M."/>
            <person name="Bhonagiri V."/>
            <person name="Nash W.E."/>
            <person name="Warren W."/>
            <person name="Chinwalla A."/>
            <person name="Mardis E.R."/>
            <person name="Wilson R.K."/>
        </authorList>
    </citation>
    <scope>NUCLEOTIDE SEQUENCE [LARGE SCALE GENOMIC DNA]</scope>
    <source>
        <strain evidence="3">A2-165</strain>
    </source>
</reference>
<dbReference type="OrthoDB" id="4177129at2"/>
<dbReference type="Proteomes" id="UP000004619">
    <property type="component" value="Unassembled WGS sequence"/>
</dbReference>
<organism evidence="3 4">
    <name type="scientific">Faecalibacterium duncaniae (strain DSM 17677 / JCM 31915 / A2-165)</name>
    <name type="common">Faecalibacterium prausnitzii</name>
    <dbReference type="NCBI Taxonomy" id="411483"/>
    <lineage>
        <taxon>Bacteria</taxon>
        <taxon>Bacillati</taxon>
        <taxon>Bacillota</taxon>
        <taxon>Clostridia</taxon>
        <taxon>Eubacteriales</taxon>
        <taxon>Oscillospiraceae</taxon>
        <taxon>Faecalibacterium</taxon>
    </lineage>
</organism>
<dbReference type="GO" id="GO:0004175">
    <property type="term" value="F:endopeptidase activity"/>
    <property type="evidence" value="ECO:0007669"/>
    <property type="project" value="UniProtKB-ARBA"/>
</dbReference>
<accession>C7H333</accession>
<sequence>MNIRHCGAVRCAPEAAGQRGPKRRGDGEDVRTEPPPAGGRHRGTGLGRAGGSLVCAGSRRGGRAAAGRARYTAQPAGAAAGRGAGVPGALLRLLRPLGEHPANLCQAVLFAALHGTLTEKCYALGMGLIFGWAAEQTESPAPGVVLHILNNGLVLARALAERGMG</sequence>
<dbReference type="GO" id="GO:0080120">
    <property type="term" value="P:CAAX-box protein maturation"/>
    <property type="evidence" value="ECO:0007669"/>
    <property type="project" value="UniProtKB-ARBA"/>
</dbReference>
<protein>
    <submittedName>
        <fullName evidence="3">CAAX amino terminal protease family protein</fullName>
    </submittedName>
</protein>
<keyword evidence="3" id="KW-0378">Hydrolase</keyword>
<evidence type="ECO:0000259" key="2">
    <source>
        <dbReference type="Pfam" id="PF02517"/>
    </source>
</evidence>
<feature type="domain" description="CAAX prenyl protease 2/Lysostaphin resistance protein A-like" evidence="2">
    <location>
        <begin position="88"/>
        <end position="152"/>
    </location>
</feature>
<dbReference type="InterPro" id="IPR003675">
    <property type="entry name" value="Rce1/LyrA-like_dom"/>
</dbReference>
<dbReference type="HOGENOM" id="CLU_1608385_0_0_9"/>
<dbReference type="STRING" id="411483.FAEPRAA2165_00681"/>
<keyword evidence="3" id="KW-0645">Protease</keyword>
<name>C7H333_FAED2</name>
<dbReference type="Pfam" id="PF02517">
    <property type="entry name" value="Rce1-like"/>
    <property type="match status" value="1"/>
</dbReference>
<dbReference type="GO" id="GO:0006508">
    <property type="term" value="P:proteolysis"/>
    <property type="evidence" value="ECO:0007669"/>
    <property type="project" value="UniProtKB-KW"/>
</dbReference>
<feature type="compositionally biased region" description="Basic and acidic residues" evidence="1">
    <location>
        <begin position="23"/>
        <end position="32"/>
    </location>
</feature>
<dbReference type="AlphaFoldDB" id="C7H333"/>
<comment type="caution">
    <text evidence="3">The sequence shown here is derived from an EMBL/GenBank/DDBJ whole genome shotgun (WGS) entry which is preliminary data.</text>
</comment>
<dbReference type="PATRIC" id="fig|411483.3.peg.550"/>